<sequence>MYKCSSRNLNQVIGFMNIFPFEIDFDQYKIDNSSLFIDIKLSKNFIQWKHSRKKYINLHMKSKTKFNQCQFQLRINDCSLSKFQNYTIINQYCEINYESMKHIRRIINISNDTNQALFPLAINSTIEVFNSTEKYINYAIILLISSILLSILAWIFVSCIEQCRKRKSDVIRSPSATDISSENITSHTNTTLLM</sequence>
<keyword evidence="1" id="KW-1133">Transmembrane helix</keyword>
<organism evidence="2 4">
    <name type="scientific">Rotaria sordida</name>
    <dbReference type="NCBI Taxonomy" id="392033"/>
    <lineage>
        <taxon>Eukaryota</taxon>
        <taxon>Metazoa</taxon>
        <taxon>Spiralia</taxon>
        <taxon>Gnathifera</taxon>
        <taxon>Rotifera</taxon>
        <taxon>Eurotatoria</taxon>
        <taxon>Bdelloidea</taxon>
        <taxon>Philodinida</taxon>
        <taxon>Philodinidae</taxon>
        <taxon>Rotaria</taxon>
    </lineage>
</organism>
<feature type="transmembrane region" description="Helical" evidence="1">
    <location>
        <begin position="135"/>
        <end position="157"/>
    </location>
</feature>
<keyword evidence="1" id="KW-0812">Transmembrane</keyword>
<dbReference type="AlphaFoldDB" id="A0A814NBF5"/>
<comment type="caution">
    <text evidence="2">The sequence shown here is derived from an EMBL/GenBank/DDBJ whole genome shotgun (WGS) entry which is preliminary data.</text>
</comment>
<evidence type="ECO:0000256" key="1">
    <source>
        <dbReference type="SAM" id="Phobius"/>
    </source>
</evidence>
<dbReference type="EMBL" id="CAJOBD010000711">
    <property type="protein sequence ID" value="CAF3709411.1"/>
    <property type="molecule type" value="Genomic_DNA"/>
</dbReference>
<dbReference type="Proteomes" id="UP000663864">
    <property type="component" value="Unassembled WGS sequence"/>
</dbReference>
<evidence type="ECO:0000313" key="4">
    <source>
        <dbReference type="Proteomes" id="UP000663864"/>
    </source>
</evidence>
<dbReference type="Proteomes" id="UP000663836">
    <property type="component" value="Unassembled WGS sequence"/>
</dbReference>
<evidence type="ECO:0000313" key="2">
    <source>
        <dbReference type="EMBL" id="CAF1089907.1"/>
    </source>
</evidence>
<keyword evidence="1" id="KW-0472">Membrane</keyword>
<dbReference type="EMBL" id="CAJNOT010000829">
    <property type="protein sequence ID" value="CAF1089907.1"/>
    <property type="molecule type" value="Genomic_DNA"/>
</dbReference>
<name>A0A814NBF5_9BILA</name>
<evidence type="ECO:0000313" key="3">
    <source>
        <dbReference type="EMBL" id="CAF3709411.1"/>
    </source>
</evidence>
<reference evidence="2" key="1">
    <citation type="submission" date="2021-02" db="EMBL/GenBank/DDBJ databases">
        <authorList>
            <person name="Nowell W R."/>
        </authorList>
    </citation>
    <scope>NUCLEOTIDE SEQUENCE</scope>
</reference>
<protein>
    <submittedName>
        <fullName evidence="2">Uncharacterized protein</fullName>
    </submittedName>
</protein>
<gene>
    <name evidence="3" type="ORF">JBS370_LOCUS10044</name>
    <name evidence="2" type="ORF">ZHD862_LOCUS17033</name>
</gene>
<accession>A0A814NBF5</accession>
<proteinExistence type="predicted"/>